<feature type="compositionally biased region" description="Pro residues" evidence="1">
    <location>
        <begin position="53"/>
        <end position="73"/>
    </location>
</feature>
<gene>
    <name evidence="2" type="ORF">E2C01_048001</name>
</gene>
<protein>
    <submittedName>
        <fullName evidence="2">Uncharacterized protein</fullName>
    </submittedName>
</protein>
<organism evidence="2 3">
    <name type="scientific">Portunus trituberculatus</name>
    <name type="common">Swimming crab</name>
    <name type="synonym">Neptunus trituberculatus</name>
    <dbReference type="NCBI Taxonomy" id="210409"/>
    <lineage>
        <taxon>Eukaryota</taxon>
        <taxon>Metazoa</taxon>
        <taxon>Ecdysozoa</taxon>
        <taxon>Arthropoda</taxon>
        <taxon>Crustacea</taxon>
        <taxon>Multicrustacea</taxon>
        <taxon>Malacostraca</taxon>
        <taxon>Eumalacostraca</taxon>
        <taxon>Eucarida</taxon>
        <taxon>Decapoda</taxon>
        <taxon>Pleocyemata</taxon>
        <taxon>Brachyura</taxon>
        <taxon>Eubrachyura</taxon>
        <taxon>Portunoidea</taxon>
        <taxon>Portunidae</taxon>
        <taxon>Portuninae</taxon>
        <taxon>Portunus</taxon>
    </lineage>
</organism>
<feature type="region of interest" description="Disordered" evidence="1">
    <location>
        <begin position="1"/>
        <end position="73"/>
    </location>
</feature>
<evidence type="ECO:0000313" key="2">
    <source>
        <dbReference type="EMBL" id="MPC54094.1"/>
    </source>
</evidence>
<dbReference type="AlphaFoldDB" id="A0A5B7GC25"/>
<reference evidence="2 3" key="1">
    <citation type="submission" date="2019-05" db="EMBL/GenBank/DDBJ databases">
        <title>Another draft genome of Portunus trituberculatus and its Hox gene families provides insights of decapod evolution.</title>
        <authorList>
            <person name="Jeong J.-H."/>
            <person name="Song I."/>
            <person name="Kim S."/>
            <person name="Choi T."/>
            <person name="Kim D."/>
            <person name="Ryu S."/>
            <person name="Kim W."/>
        </authorList>
    </citation>
    <scope>NUCLEOTIDE SEQUENCE [LARGE SCALE GENOMIC DNA]</scope>
    <source>
        <tissue evidence="2">Muscle</tissue>
    </source>
</reference>
<dbReference type="EMBL" id="VSRR010012103">
    <property type="protein sequence ID" value="MPC54094.1"/>
    <property type="molecule type" value="Genomic_DNA"/>
</dbReference>
<name>A0A5B7GC25_PORTR</name>
<accession>A0A5B7GC25</accession>
<evidence type="ECO:0000313" key="3">
    <source>
        <dbReference type="Proteomes" id="UP000324222"/>
    </source>
</evidence>
<comment type="caution">
    <text evidence="2">The sequence shown here is derived from an EMBL/GenBank/DDBJ whole genome shotgun (WGS) entry which is preliminary data.</text>
</comment>
<proteinExistence type="predicted"/>
<dbReference type="Proteomes" id="UP000324222">
    <property type="component" value="Unassembled WGS sequence"/>
</dbReference>
<evidence type="ECO:0000256" key="1">
    <source>
        <dbReference type="SAM" id="MobiDB-lite"/>
    </source>
</evidence>
<sequence>MGKIKGVRQTGPNQTTNTLHDRFACRPNRPATPHHTCMTSPREPQQVCARRFPPTPQHPPPTITCPLLPPRHL</sequence>
<keyword evidence="3" id="KW-1185">Reference proteome</keyword>